<dbReference type="Proteomes" id="UP000187203">
    <property type="component" value="Unassembled WGS sequence"/>
</dbReference>
<dbReference type="AlphaFoldDB" id="A0A1R3K9E0"/>
<comment type="caution">
    <text evidence="2">The sequence shown here is derived from an EMBL/GenBank/DDBJ whole genome shotgun (WGS) entry which is preliminary data.</text>
</comment>
<dbReference type="EMBL" id="AWUE01014442">
    <property type="protein sequence ID" value="OMP03701.1"/>
    <property type="molecule type" value="Genomic_DNA"/>
</dbReference>
<name>A0A1R3K9E0_9ROSI</name>
<feature type="compositionally biased region" description="Low complexity" evidence="1">
    <location>
        <begin position="155"/>
        <end position="166"/>
    </location>
</feature>
<evidence type="ECO:0000313" key="2">
    <source>
        <dbReference type="EMBL" id="OMP03701.1"/>
    </source>
</evidence>
<organism evidence="2 3">
    <name type="scientific">Corchorus olitorius</name>
    <dbReference type="NCBI Taxonomy" id="93759"/>
    <lineage>
        <taxon>Eukaryota</taxon>
        <taxon>Viridiplantae</taxon>
        <taxon>Streptophyta</taxon>
        <taxon>Embryophyta</taxon>
        <taxon>Tracheophyta</taxon>
        <taxon>Spermatophyta</taxon>
        <taxon>Magnoliopsida</taxon>
        <taxon>eudicotyledons</taxon>
        <taxon>Gunneridae</taxon>
        <taxon>Pentapetalae</taxon>
        <taxon>rosids</taxon>
        <taxon>malvids</taxon>
        <taxon>Malvales</taxon>
        <taxon>Malvaceae</taxon>
        <taxon>Grewioideae</taxon>
        <taxon>Apeibeae</taxon>
        <taxon>Corchorus</taxon>
    </lineage>
</organism>
<evidence type="ECO:0000313" key="3">
    <source>
        <dbReference type="Proteomes" id="UP000187203"/>
    </source>
</evidence>
<accession>A0A1R3K9E0</accession>
<sequence>MGDGIAPKTQKEQLAHLYQNYTELNTKVDTGLTQLRSEIQSNTDQLRSEFAKVSLDLKQFMVECFQKPLAQIDLTSPSKAPGVLGAVTTPTGTQFFGDSSKSNELVKSKSVIPNVVMGNANGDTFRIMVSILEDDHNIFLPSRDHGGCNSDYGDSSQSSMEASSSSTQHDDRMDILGSTEAFNDKSMEVVAESRDLCSQDIVRTRLLEDEMMGGTESCMSSKQLEGINVVNGHIVPYDIGSLEEVNSQSPLEDPRSSPLKAFCPLIGEKDNIEGWEAVKPNKTKRDKFIGNKKKKNRKGVTKLVFGENYVHEILPEASVLDQDIAHRYVCL</sequence>
<protein>
    <submittedName>
        <fullName evidence="2">Uncharacterized protein</fullName>
    </submittedName>
</protein>
<gene>
    <name evidence="2" type="ORF">COLO4_10256</name>
</gene>
<evidence type="ECO:0000256" key="1">
    <source>
        <dbReference type="SAM" id="MobiDB-lite"/>
    </source>
</evidence>
<reference evidence="3" key="1">
    <citation type="submission" date="2013-09" db="EMBL/GenBank/DDBJ databases">
        <title>Corchorus olitorius genome sequencing.</title>
        <authorList>
            <person name="Alam M."/>
            <person name="Haque M.S."/>
            <person name="Islam M.S."/>
            <person name="Emdad E.M."/>
            <person name="Islam M.M."/>
            <person name="Ahmed B."/>
            <person name="Halim A."/>
            <person name="Hossen Q.M.M."/>
            <person name="Hossain M.Z."/>
            <person name="Ahmed R."/>
            <person name="Khan M.M."/>
            <person name="Islam R."/>
            <person name="Rashid M.M."/>
            <person name="Khan S.A."/>
            <person name="Rahman M.S."/>
            <person name="Alam M."/>
            <person name="Yahiya A.S."/>
            <person name="Khan M.S."/>
            <person name="Azam M.S."/>
            <person name="Haque T."/>
            <person name="Lashkar M.Z.H."/>
            <person name="Akhand A.I."/>
            <person name="Morshed G."/>
            <person name="Roy S."/>
            <person name="Uddin K.S."/>
            <person name="Rabeya T."/>
            <person name="Hossain A.S."/>
            <person name="Chowdhury A."/>
            <person name="Snigdha A.R."/>
            <person name="Mortoza M.S."/>
            <person name="Matin S.A."/>
            <person name="Hoque S.M.E."/>
            <person name="Islam M.K."/>
            <person name="Roy D.K."/>
            <person name="Haider R."/>
            <person name="Moosa M.M."/>
            <person name="Elias S.M."/>
            <person name="Hasan A.M."/>
            <person name="Jahan S."/>
            <person name="Shafiuddin M."/>
            <person name="Mahmood N."/>
            <person name="Shommy N.S."/>
        </authorList>
    </citation>
    <scope>NUCLEOTIDE SEQUENCE [LARGE SCALE GENOMIC DNA]</scope>
    <source>
        <strain evidence="3">cv. O-4</strain>
    </source>
</reference>
<keyword evidence="3" id="KW-1185">Reference proteome</keyword>
<proteinExistence type="predicted"/>
<feature type="region of interest" description="Disordered" evidence="1">
    <location>
        <begin position="149"/>
        <end position="171"/>
    </location>
</feature>